<evidence type="ECO:0000259" key="2">
    <source>
        <dbReference type="Pfam" id="PF22585"/>
    </source>
</evidence>
<evidence type="ECO:0000256" key="1">
    <source>
        <dbReference type="SAM" id="MobiDB-lite"/>
    </source>
</evidence>
<dbReference type="InterPro" id="IPR054490">
    <property type="entry name" value="BT_1020-like_b-sandwich_1"/>
</dbReference>
<feature type="compositionally biased region" description="Polar residues" evidence="1">
    <location>
        <begin position="576"/>
        <end position="587"/>
    </location>
</feature>
<dbReference type="SUPFAM" id="SSF49899">
    <property type="entry name" value="Concanavalin A-like lectins/glucanases"/>
    <property type="match status" value="1"/>
</dbReference>
<dbReference type="EMBL" id="PYAS01000001">
    <property type="protein sequence ID" value="PSL33838.1"/>
    <property type="molecule type" value="Genomic_DNA"/>
</dbReference>
<protein>
    <submittedName>
        <fullName evidence="4">Polysaccharide lyase-like protein</fullName>
    </submittedName>
</protein>
<keyword evidence="5" id="KW-1185">Reference proteome</keyword>
<feature type="region of interest" description="Disordered" evidence="1">
    <location>
        <begin position="570"/>
        <end position="597"/>
    </location>
</feature>
<dbReference type="Pfam" id="PF22585">
    <property type="entry name" value="Sialidase-like_CBM"/>
    <property type="match status" value="1"/>
</dbReference>
<dbReference type="InterPro" id="IPR036278">
    <property type="entry name" value="Sialidase_sf"/>
</dbReference>
<dbReference type="Gene3D" id="2.60.120.200">
    <property type="match status" value="1"/>
</dbReference>
<dbReference type="GO" id="GO:0005975">
    <property type="term" value="P:carbohydrate metabolic process"/>
    <property type="evidence" value="ECO:0007669"/>
    <property type="project" value="UniProtKB-ARBA"/>
</dbReference>
<dbReference type="Pfam" id="PF24067">
    <property type="entry name" value="Beta-prop_BT_1020"/>
    <property type="match status" value="1"/>
</dbReference>
<dbReference type="AlphaFoldDB" id="A0A2P8GIP9"/>
<comment type="caution">
    <text evidence="4">The sequence shown here is derived from an EMBL/GenBank/DDBJ whole genome shotgun (WGS) entry which is preliminary data.</text>
</comment>
<dbReference type="InterPro" id="IPR013320">
    <property type="entry name" value="ConA-like_dom_sf"/>
</dbReference>
<keyword evidence="4" id="KW-0456">Lyase</keyword>
<dbReference type="SUPFAM" id="SSF50939">
    <property type="entry name" value="Sialidases"/>
    <property type="match status" value="1"/>
</dbReference>
<dbReference type="GO" id="GO:0004553">
    <property type="term" value="F:hydrolase activity, hydrolyzing O-glycosyl compounds"/>
    <property type="evidence" value="ECO:0007669"/>
    <property type="project" value="UniProtKB-ARBA"/>
</dbReference>
<accession>A0A2P8GIP9</accession>
<evidence type="ECO:0000259" key="3">
    <source>
        <dbReference type="Pfam" id="PF24067"/>
    </source>
</evidence>
<feature type="domain" description="BT-1020-like structural beta-sandwich" evidence="2">
    <location>
        <begin position="421"/>
        <end position="584"/>
    </location>
</feature>
<evidence type="ECO:0000313" key="5">
    <source>
        <dbReference type="Proteomes" id="UP000241964"/>
    </source>
</evidence>
<evidence type="ECO:0000313" key="4">
    <source>
        <dbReference type="EMBL" id="PSL33838.1"/>
    </source>
</evidence>
<feature type="domain" description="BT-1020-like N-terminal beta-propeller" evidence="3">
    <location>
        <begin position="17"/>
        <end position="243"/>
    </location>
</feature>
<name>A0A2P8GIP9_9BACT</name>
<sequence>MLLWANALLAQTGTASEPVRYIGGEIANPSVQDGALRYAIGVENRQTLRANRTHPEEADGYGWTYNHASNLAYWNGQFYQHYLSGPVDEHVAPVQTLLMTSRDGRRWNKPVVIFPPYKAPDGVKIPEGYTGYMMHQRMGFHVAKDGRLLVLGFYGHTEHPFKEGGIGRVVREVYKNGTFGPIYFIRYTSHGDWNESNTSYPFYKKSPDAGFVAACDELLADKLKTLQWWDEDRGKDGFYSFKDETDNSKIEAPSYYHRADGKVVALWKFSYASLSDDEGKSWSKAVKVPTLLMPGGKNWGQKTRDGRYAMSFNPIATQEYRFPLIVMTSSDGIIYNDMSLVHSEVPERRFYGRWKDFGPCYVRGIVEGDGTPPGNDMWLTYTVNKEDAWVSRVPVPVRTTVTGPVNDNFDAMEVNGAVKDWNIYAPKWAPVEIAAFPSASNKSLELTDTDKYDYARAIRVFQQGSEATLAFKVLAKQNSAGLLDVELNDRYGNRPVRLRFDADGVLKAWNGSEEKVIAPYTPGKWYQFKLVVNASVKGTFDLYVDGRKVLTQAQLSEAVTSVERISFRTGPYRNVPNRTTPNQQQAPPLSGADEKEAPATFYVDDVQVNSK</sequence>
<dbReference type="InterPro" id="IPR056425">
    <property type="entry name" value="Beta-prop_BT_1020"/>
</dbReference>
<reference evidence="4 5" key="1">
    <citation type="submission" date="2018-03" db="EMBL/GenBank/DDBJ databases">
        <title>Genomic Encyclopedia of Archaeal and Bacterial Type Strains, Phase II (KMG-II): from individual species to whole genera.</title>
        <authorList>
            <person name="Goeker M."/>
        </authorList>
    </citation>
    <scope>NUCLEOTIDE SEQUENCE [LARGE SCALE GENOMIC DNA]</scope>
    <source>
        <strain evidence="4 5">DSM 29057</strain>
    </source>
</reference>
<organism evidence="4 5">
    <name type="scientific">Dyadobacter jiangsuensis</name>
    <dbReference type="NCBI Taxonomy" id="1591085"/>
    <lineage>
        <taxon>Bacteria</taxon>
        <taxon>Pseudomonadati</taxon>
        <taxon>Bacteroidota</taxon>
        <taxon>Cytophagia</taxon>
        <taxon>Cytophagales</taxon>
        <taxon>Spirosomataceae</taxon>
        <taxon>Dyadobacter</taxon>
    </lineage>
</organism>
<dbReference type="GO" id="GO:0016829">
    <property type="term" value="F:lyase activity"/>
    <property type="evidence" value="ECO:0007669"/>
    <property type="project" value="UniProtKB-KW"/>
</dbReference>
<dbReference type="Proteomes" id="UP000241964">
    <property type="component" value="Unassembled WGS sequence"/>
</dbReference>
<gene>
    <name evidence="4" type="ORF">CLV60_101207</name>
</gene>
<proteinExistence type="predicted"/>